<organism evidence="1 2">
    <name type="scientific">Nelumbo nucifera</name>
    <name type="common">Sacred lotus</name>
    <dbReference type="NCBI Taxonomy" id="4432"/>
    <lineage>
        <taxon>Eukaryota</taxon>
        <taxon>Viridiplantae</taxon>
        <taxon>Streptophyta</taxon>
        <taxon>Embryophyta</taxon>
        <taxon>Tracheophyta</taxon>
        <taxon>Spermatophyta</taxon>
        <taxon>Magnoliopsida</taxon>
        <taxon>Proteales</taxon>
        <taxon>Nelumbonaceae</taxon>
        <taxon>Nelumbo</taxon>
    </lineage>
</organism>
<accession>A0A822ZLU2</accession>
<sequence>MNSFRGKISENLFYLEPLKYLDISNYLLFGPLRDSHQMLPQSRFKRVLGNTSSISHSSQPC</sequence>
<dbReference type="EMBL" id="DUZY01000007">
    <property type="protein sequence ID" value="DAD44491.1"/>
    <property type="molecule type" value="Genomic_DNA"/>
</dbReference>
<proteinExistence type="predicted"/>
<keyword evidence="2" id="KW-1185">Reference proteome</keyword>
<gene>
    <name evidence="1" type="ORF">HUJ06_002721</name>
</gene>
<name>A0A822ZLU2_NELNU</name>
<dbReference type="Proteomes" id="UP000607653">
    <property type="component" value="Unassembled WGS sequence"/>
</dbReference>
<evidence type="ECO:0000313" key="1">
    <source>
        <dbReference type="EMBL" id="DAD44491.1"/>
    </source>
</evidence>
<protein>
    <submittedName>
        <fullName evidence="1">Uncharacterized protein</fullName>
    </submittedName>
</protein>
<comment type="caution">
    <text evidence="1">The sequence shown here is derived from an EMBL/GenBank/DDBJ whole genome shotgun (WGS) entry which is preliminary data.</text>
</comment>
<evidence type="ECO:0000313" key="2">
    <source>
        <dbReference type="Proteomes" id="UP000607653"/>
    </source>
</evidence>
<dbReference type="AlphaFoldDB" id="A0A822ZLU2"/>
<reference evidence="1 2" key="1">
    <citation type="journal article" date="2020" name="Mol. Biol. Evol.">
        <title>Distinct Expression and Methylation Patterns for Genes with Different Fates following a Single Whole-Genome Duplication in Flowering Plants.</title>
        <authorList>
            <person name="Shi T."/>
            <person name="Rahmani R.S."/>
            <person name="Gugger P.F."/>
            <person name="Wang M."/>
            <person name="Li H."/>
            <person name="Zhang Y."/>
            <person name="Li Z."/>
            <person name="Wang Q."/>
            <person name="Van de Peer Y."/>
            <person name="Marchal K."/>
            <person name="Chen J."/>
        </authorList>
    </citation>
    <scope>NUCLEOTIDE SEQUENCE [LARGE SCALE GENOMIC DNA]</scope>
    <source>
        <tissue evidence="1">Leaf</tissue>
    </source>
</reference>